<proteinExistence type="predicted"/>
<evidence type="ECO:0000256" key="1">
    <source>
        <dbReference type="SAM" id="MobiDB-lite"/>
    </source>
</evidence>
<dbReference type="EMBL" id="AWVQ01000502">
    <property type="protein sequence ID" value="ERK70186.1"/>
    <property type="molecule type" value="Genomic_DNA"/>
</dbReference>
<evidence type="ECO:0000313" key="3">
    <source>
        <dbReference type="Proteomes" id="UP000016605"/>
    </source>
</evidence>
<organism evidence="2 3">
    <name type="scientific">Leifsonia aquatica ATCC 14665</name>
    <dbReference type="NCBI Taxonomy" id="1358026"/>
    <lineage>
        <taxon>Bacteria</taxon>
        <taxon>Bacillati</taxon>
        <taxon>Actinomycetota</taxon>
        <taxon>Actinomycetes</taxon>
        <taxon>Micrococcales</taxon>
        <taxon>Microbacteriaceae</taxon>
        <taxon>Leifsonia</taxon>
    </lineage>
</organism>
<gene>
    <name evidence="2" type="ORF">N136_03480</name>
</gene>
<comment type="caution">
    <text evidence="2">The sequence shown here is derived from an EMBL/GenBank/DDBJ whole genome shotgun (WGS) entry which is preliminary data.</text>
</comment>
<name>U2RMV8_LEIAQ</name>
<sequence>MLLTGPAQADHAGAQGSTGSGAGGEGFGGHEGPFEVGLSGIESIR</sequence>
<accession>U2RMV8</accession>
<dbReference type="HOGENOM" id="CLU_3201539_0_0_11"/>
<feature type="region of interest" description="Disordered" evidence="1">
    <location>
        <begin position="1"/>
        <end position="45"/>
    </location>
</feature>
<dbReference type="AlphaFoldDB" id="U2RMV8"/>
<dbReference type="Proteomes" id="UP000016605">
    <property type="component" value="Unassembled WGS sequence"/>
</dbReference>
<feature type="compositionally biased region" description="Gly residues" evidence="1">
    <location>
        <begin position="16"/>
        <end position="31"/>
    </location>
</feature>
<reference evidence="2 3" key="1">
    <citation type="submission" date="2013-08" db="EMBL/GenBank/DDBJ databases">
        <authorList>
            <person name="Weinstock G."/>
            <person name="Sodergren E."/>
            <person name="Wylie T."/>
            <person name="Fulton L."/>
            <person name="Fulton R."/>
            <person name="Fronick C."/>
            <person name="O'Laughlin M."/>
            <person name="Godfrey J."/>
            <person name="Miner T."/>
            <person name="Herter B."/>
            <person name="Appelbaum E."/>
            <person name="Cordes M."/>
            <person name="Lek S."/>
            <person name="Wollam A."/>
            <person name="Pepin K.H."/>
            <person name="Palsikar V.B."/>
            <person name="Mitreva M."/>
            <person name="Wilson R.K."/>
        </authorList>
    </citation>
    <scope>NUCLEOTIDE SEQUENCE [LARGE SCALE GENOMIC DNA]</scope>
    <source>
        <strain evidence="2 3">ATCC 14665</strain>
    </source>
</reference>
<evidence type="ECO:0000313" key="2">
    <source>
        <dbReference type="EMBL" id="ERK70186.1"/>
    </source>
</evidence>
<protein>
    <submittedName>
        <fullName evidence="2">Uncharacterized protein</fullName>
    </submittedName>
</protein>